<organism evidence="2 3">
    <name type="scientific">Lactococcus phage GE1</name>
    <dbReference type="NCBI Taxonomy" id="1698369"/>
    <lineage>
        <taxon>Viruses</taxon>
        <taxon>Duplodnaviria</taxon>
        <taxon>Heunggongvirae</taxon>
        <taxon>Uroviricota</taxon>
        <taxon>Caudoviricetes</taxon>
        <taxon>Chertseyvirus</taxon>
        <taxon>Chertseyvirus GE1</taxon>
    </lineage>
</organism>
<dbReference type="RefSeq" id="YP_009226663.1">
    <property type="nucleotide sequence ID" value="NC_029118.1"/>
</dbReference>
<protein>
    <recommendedName>
        <fullName evidence="1">BIG2 domain-containing protein</fullName>
    </recommendedName>
</protein>
<dbReference type="EMBL" id="KT339177">
    <property type="protein sequence ID" value="ALA06989.1"/>
    <property type="molecule type" value="Genomic_DNA"/>
</dbReference>
<evidence type="ECO:0000313" key="3">
    <source>
        <dbReference type="Proteomes" id="UP000204630"/>
    </source>
</evidence>
<dbReference type="InterPro" id="IPR008964">
    <property type="entry name" value="Invasin/intimin_cell_adhesion"/>
</dbReference>
<sequence>MPITVNIQPPNATNKAVRWSVSNKNITIGTDNVVTGNTIGDTIATLTTIDGEFKAKLNITVTE</sequence>
<dbReference type="KEGG" id="vg:26797801"/>
<dbReference type="Gene3D" id="2.60.40.1080">
    <property type="match status" value="1"/>
</dbReference>
<evidence type="ECO:0000313" key="2">
    <source>
        <dbReference type="EMBL" id="ALA06989.1"/>
    </source>
</evidence>
<dbReference type="InterPro" id="IPR003343">
    <property type="entry name" value="Big_2"/>
</dbReference>
<reference evidence="2 3" key="1">
    <citation type="journal article" date="2015" name="Appl. Environ. Microbiol.">
        <title>A virulent phage infecting Lactococcus garvieae, with homology to Lactococcus lactis phages.</title>
        <authorList>
            <person name="Eraclio G."/>
            <person name="Tremblay D.M."/>
            <person name="Lacelle-Cote A."/>
            <person name="Labrie S.J."/>
            <person name="Fortina M.G."/>
            <person name="Moineau S."/>
        </authorList>
    </citation>
    <scope>NUCLEOTIDE SEQUENCE [LARGE SCALE GENOMIC DNA]</scope>
</reference>
<evidence type="ECO:0000259" key="1">
    <source>
        <dbReference type="Pfam" id="PF02368"/>
    </source>
</evidence>
<dbReference type="GeneID" id="26797801"/>
<feature type="domain" description="BIG2" evidence="1">
    <location>
        <begin position="2"/>
        <end position="57"/>
    </location>
</feature>
<dbReference type="Proteomes" id="UP000204630">
    <property type="component" value="Segment"/>
</dbReference>
<proteinExistence type="predicted"/>
<accession>A0A0N7E0P8</accession>
<name>A0A0N7E0P8_9CAUD</name>
<dbReference type="Pfam" id="PF02368">
    <property type="entry name" value="Big_2"/>
    <property type="match status" value="1"/>
</dbReference>
<keyword evidence="3" id="KW-1185">Reference proteome</keyword>
<dbReference type="SUPFAM" id="SSF49373">
    <property type="entry name" value="Invasin/intimin cell-adhesion fragments"/>
    <property type="match status" value="1"/>
</dbReference>